<organism evidence="12">
    <name type="scientific">freshwater metagenome</name>
    <dbReference type="NCBI Taxonomy" id="449393"/>
    <lineage>
        <taxon>unclassified sequences</taxon>
        <taxon>metagenomes</taxon>
        <taxon>ecological metagenomes</taxon>
    </lineage>
</organism>
<evidence type="ECO:0000259" key="10">
    <source>
        <dbReference type="Pfam" id="PF02767"/>
    </source>
</evidence>
<dbReference type="SUPFAM" id="SSF55979">
    <property type="entry name" value="DNA clamp"/>
    <property type="match status" value="3"/>
</dbReference>
<dbReference type="CDD" id="cd00140">
    <property type="entry name" value="beta_clamp"/>
    <property type="match status" value="1"/>
</dbReference>
<comment type="similarity">
    <text evidence="2">Belongs to the beta sliding clamp family.</text>
</comment>
<dbReference type="InterPro" id="IPR022637">
    <property type="entry name" value="DNA_polIII_beta_cen"/>
</dbReference>
<accession>A0A6J7KB14</accession>
<keyword evidence="7" id="KW-0239">DNA-directed DNA polymerase</keyword>
<evidence type="ECO:0000256" key="3">
    <source>
        <dbReference type="ARBA" id="ARBA00022490"/>
    </source>
</evidence>
<dbReference type="PIRSF" id="PIRSF000804">
    <property type="entry name" value="DNA_pol_III_b"/>
    <property type="match status" value="1"/>
</dbReference>
<evidence type="ECO:0000256" key="8">
    <source>
        <dbReference type="ARBA" id="ARBA00023125"/>
    </source>
</evidence>
<feature type="domain" description="DNA polymerase III beta sliding clamp N-terminal" evidence="9">
    <location>
        <begin position="1"/>
        <end position="117"/>
    </location>
</feature>
<dbReference type="GO" id="GO:0005737">
    <property type="term" value="C:cytoplasm"/>
    <property type="evidence" value="ECO:0007669"/>
    <property type="project" value="UniProtKB-SubCell"/>
</dbReference>
<dbReference type="Gene3D" id="3.10.150.10">
    <property type="entry name" value="DNA Polymerase III, subunit A, domain 2"/>
    <property type="match status" value="3"/>
</dbReference>
<feature type="domain" description="DNA polymerase III beta sliding clamp central" evidence="10">
    <location>
        <begin position="126"/>
        <end position="244"/>
    </location>
</feature>
<dbReference type="EMBL" id="CAFBNN010000064">
    <property type="protein sequence ID" value="CAB4952657.1"/>
    <property type="molecule type" value="Genomic_DNA"/>
</dbReference>
<dbReference type="GO" id="GO:0003887">
    <property type="term" value="F:DNA-directed DNA polymerase activity"/>
    <property type="evidence" value="ECO:0007669"/>
    <property type="project" value="UniProtKB-KW"/>
</dbReference>
<dbReference type="GO" id="GO:0006271">
    <property type="term" value="P:DNA strand elongation involved in DNA replication"/>
    <property type="evidence" value="ECO:0007669"/>
    <property type="project" value="TreeGrafter"/>
</dbReference>
<dbReference type="GO" id="GO:0003677">
    <property type="term" value="F:DNA binding"/>
    <property type="evidence" value="ECO:0007669"/>
    <property type="project" value="UniProtKB-KW"/>
</dbReference>
<dbReference type="InterPro" id="IPR022634">
    <property type="entry name" value="DNA_polIII_beta_N"/>
</dbReference>
<evidence type="ECO:0000256" key="7">
    <source>
        <dbReference type="ARBA" id="ARBA00022932"/>
    </source>
</evidence>
<feature type="domain" description="DNA polymerase III beta sliding clamp C-terminal" evidence="11">
    <location>
        <begin position="248"/>
        <end position="371"/>
    </location>
</feature>
<evidence type="ECO:0000256" key="5">
    <source>
        <dbReference type="ARBA" id="ARBA00022695"/>
    </source>
</evidence>
<evidence type="ECO:0000313" key="12">
    <source>
        <dbReference type="EMBL" id="CAB4952657.1"/>
    </source>
</evidence>
<dbReference type="Pfam" id="PF02768">
    <property type="entry name" value="DNA_pol3_beta_3"/>
    <property type="match status" value="1"/>
</dbReference>
<dbReference type="Pfam" id="PF02767">
    <property type="entry name" value="DNA_pol3_beta_2"/>
    <property type="match status" value="1"/>
</dbReference>
<dbReference type="SMART" id="SM00480">
    <property type="entry name" value="POL3Bc"/>
    <property type="match status" value="1"/>
</dbReference>
<evidence type="ECO:0000256" key="1">
    <source>
        <dbReference type="ARBA" id="ARBA00004496"/>
    </source>
</evidence>
<dbReference type="PANTHER" id="PTHR30478:SF0">
    <property type="entry name" value="BETA SLIDING CLAMP"/>
    <property type="match status" value="1"/>
</dbReference>
<keyword evidence="3" id="KW-0963">Cytoplasm</keyword>
<evidence type="ECO:0000256" key="4">
    <source>
        <dbReference type="ARBA" id="ARBA00022679"/>
    </source>
</evidence>
<comment type="subcellular location">
    <subcellularLocation>
        <location evidence="1">Cytoplasm</location>
    </subcellularLocation>
</comment>
<gene>
    <name evidence="12" type="ORF">UFOPK3797_00610</name>
</gene>
<dbReference type="PANTHER" id="PTHR30478">
    <property type="entry name" value="DNA POLYMERASE III SUBUNIT BETA"/>
    <property type="match status" value="1"/>
</dbReference>
<dbReference type="InterPro" id="IPR001001">
    <property type="entry name" value="DNA_polIII_beta"/>
</dbReference>
<keyword evidence="5" id="KW-0548">Nucleotidyltransferase</keyword>
<dbReference type="GO" id="GO:0008408">
    <property type="term" value="F:3'-5' exonuclease activity"/>
    <property type="evidence" value="ECO:0007669"/>
    <property type="project" value="InterPro"/>
</dbReference>
<dbReference type="NCBIfam" id="TIGR00663">
    <property type="entry name" value="dnan"/>
    <property type="match status" value="1"/>
</dbReference>
<dbReference type="FunFam" id="3.10.150.10:FF:000005">
    <property type="entry name" value="Beta sliding clamp"/>
    <property type="match status" value="1"/>
</dbReference>
<dbReference type="InterPro" id="IPR046938">
    <property type="entry name" value="DNA_clamp_sf"/>
</dbReference>
<dbReference type="InterPro" id="IPR022635">
    <property type="entry name" value="DNA_polIII_beta_C"/>
</dbReference>
<evidence type="ECO:0000259" key="11">
    <source>
        <dbReference type="Pfam" id="PF02768"/>
    </source>
</evidence>
<evidence type="ECO:0000256" key="2">
    <source>
        <dbReference type="ARBA" id="ARBA00010752"/>
    </source>
</evidence>
<dbReference type="AlphaFoldDB" id="A0A6J7KB14"/>
<keyword evidence="4" id="KW-0808">Transferase</keyword>
<dbReference type="Pfam" id="PF00712">
    <property type="entry name" value="DNA_pol3_beta"/>
    <property type="match status" value="1"/>
</dbReference>
<keyword evidence="6" id="KW-0235">DNA replication</keyword>
<keyword evidence="8" id="KW-0238">DNA-binding</keyword>
<protein>
    <submittedName>
        <fullName evidence="12">Unannotated protein</fullName>
    </submittedName>
</protein>
<reference evidence="12" key="1">
    <citation type="submission" date="2020-05" db="EMBL/GenBank/DDBJ databases">
        <authorList>
            <person name="Chiriac C."/>
            <person name="Salcher M."/>
            <person name="Ghai R."/>
            <person name="Kavagutti S V."/>
        </authorList>
    </citation>
    <scope>NUCLEOTIDE SEQUENCE</scope>
</reference>
<name>A0A6J7KB14_9ZZZZ</name>
<evidence type="ECO:0000256" key="6">
    <source>
        <dbReference type="ARBA" id="ARBA00022705"/>
    </source>
</evidence>
<proteinExistence type="inferred from homology"/>
<sequence length="375" mass="39905">MKFVVERDSLVDAVNWVSKSISNRPITTALLGIVIDANNEITLSGSDLETSAKSTLKADISQPGKVLVPGKLLAEICRSLPAKPITFNLDANRVLVTAGSAKFTLPTLPLVEYPNLPQIPNATGNLKSDLFATAVNQVAIAAGKDDSLPTLTGVFVEINKNQITLAATDRYRLAVRDLTWSAVDANTEATALLRARTIADAAKSLVGTSNVSISLSPSASNEKLVGFVSDGKTMTSRVLDGSFPPFRHLLPSDSTAQAVIEVAPFLDSVRRVALVTDKTVPLRLNFSNNTLQLEAGTGDEAQASEKLDINYKGEDINIAFNPTFLTDGLTAIGTAFVHISFTGANKPAVLTGQNEAASAPITNYKYLLMPMRYSA</sequence>
<evidence type="ECO:0000259" key="9">
    <source>
        <dbReference type="Pfam" id="PF00712"/>
    </source>
</evidence>
<dbReference type="GO" id="GO:0009360">
    <property type="term" value="C:DNA polymerase III complex"/>
    <property type="evidence" value="ECO:0007669"/>
    <property type="project" value="InterPro"/>
</dbReference>